<comment type="similarity">
    <text evidence="1">Belongs to the Gfo/Idh/MocA family.</text>
</comment>
<dbReference type="InterPro" id="IPR055170">
    <property type="entry name" value="GFO_IDH_MocA-like_dom"/>
</dbReference>
<dbReference type="Pfam" id="PF01408">
    <property type="entry name" value="GFO_IDH_MocA"/>
    <property type="match status" value="1"/>
</dbReference>
<protein>
    <recommendedName>
        <fullName evidence="3">D-xylose 1-dehydrogenase (NADP(+), D-xylono-1,5-lactone-forming)</fullName>
        <ecNumber evidence="3">1.1.1.179</ecNumber>
    </recommendedName>
    <alternativeName>
        <fullName evidence="4">D-xylose-NADP dehydrogenase</fullName>
    </alternativeName>
</protein>
<dbReference type="GO" id="GO:0000166">
    <property type="term" value="F:nucleotide binding"/>
    <property type="evidence" value="ECO:0007669"/>
    <property type="project" value="InterPro"/>
</dbReference>
<name>A0A068S6A6_9FUNG</name>
<dbReference type="Gene3D" id="3.30.360.10">
    <property type="entry name" value="Dihydrodipicolinate Reductase, domain 2"/>
    <property type="match status" value="1"/>
</dbReference>
<dbReference type="OrthoDB" id="2129491at2759"/>
<evidence type="ECO:0000259" key="6">
    <source>
        <dbReference type="Pfam" id="PF01408"/>
    </source>
</evidence>
<proteinExistence type="inferred from homology"/>
<dbReference type="STRING" id="1263082.A0A068S6A6"/>
<dbReference type="SUPFAM" id="SSF51735">
    <property type="entry name" value="NAD(P)-binding Rossmann-fold domains"/>
    <property type="match status" value="1"/>
</dbReference>
<dbReference type="SUPFAM" id="SSF55347">
    <property type="entry name" value="Glyceraldehyde-3-phosphate dehydrogenase-like, C-terminal domain"/>
    <property type="match status" value="1"/>
</dbReference>
<dbReference type="PANTHER" id="PTHR22604">
    <property type="entry name" value="OXIDOREDUCTASES"/>
    <property type="match status" value="1"/>
</dbReference>
<keyword evidence="2" id="KW-0560">Oxidoreductase</keyword>
<dbReference type="AlphaFoldDB" id="A0A068S6A6"/>
<reference evidence="8" key="1">
    <citation type="submission" date="2013-08" db="EMBL/GenBank/DDBJ databases">
        <title>Gene expansion shapes genome architecture in the human pathogen Lichtheimia corymbifera: an evolutionary genomics analysis in the ancient terrestrial Mucorales (Mucoromycotina).</title>
        <authorList>
            <person name="Schwartze V.U."/>
            <person name="Winter S."/>
            <person name="Shelest E."/>
            <person name="Marcet-Houben M."/>
            <person name="Horn F."/>
            <person name="Wehner S."/>
            <person name="Hoffmann K."/>
            <person name="Riege K."/>
            <person name="Sammeth M."/>
            <person name="Nowrousian M."/>
            <person name="Valiante V."/>
            <person name="Linde J."/>
            <person name="Jacobsen I.D."/>
            <person name="Marz M."/>
            <person name="Brakhage A.A."/>
            <person name="Gabaldon T."/>
            <person name="Bocker S."/>
            <person name="Voigt K."/>
        </authorList>
    </citation>
    <scope>NUCLEOTIDE SEQUENCE [LARGE SCALE GENOMIC DNA]</scope>
    <source>
        <strain evidence="8">FSU 9682</strain>
    </source>
</reference>
<evidence type="ECO:0000259" key="7">
    <source>
        <dbReference type="Pfam" id="PF22725"/>
    </source>
</evidence>
<evidence type="ECO:0000256" key="2">
    <source>
        <dbReference type="ARBA" id="ARBA00023002"/>
    </source>
</evidence>
<feature type="domain" description="GFO/IDH/MocA-like oxidoreductase" evidence="7">
    <location>
        <begin position="135"/>
        <end position="260"/>
    </location>
</feature>
<comment type="caution">
    <text evidence="8">The sequence shown here is derived from an EMBL/GenBank/DDBJ whole genome shotgun (WGS) entry which is preliminary data.</text>
</comment>
<comment type="catalytic activity">
    <reaction evidence="5">
        <text>D-xylose + NADP(+) = D-xylono-1,5-lactone + NADPH + H(+)</text>
        <dbReference type="Rhea" id="RHEA:22000"/>
        <dbReference type="ChEBI" id="CHEBI:15378"/>
        <dbReference type="ChEBI" id="CHEBI:15867"/>
        <dbReference type="ChEBI" id="CHEBI:53455"/>
        <dbReference type="ChEBI" id="CHEBI:57783"/>
        <dbReference type="ChEBI" id="CHEBI:58349"/>
        <dbReference type="EC" id="1.1.1.179"/>
    </reaction>
</comment>
<evidence type="ECO:0000313" key="9">
    <source>
        <dbReference type="Proteomes" id="UP000027586"/>
    </source>
</evidence>
<sequence>MSQALKWGIIGTGNIAHTFAKGLQVAKKGDLVAVGSRAEATAVKFGSQYGVPKEHCYSSYADLLKDPNVNVVYISTPHPQHCEVAIQCAKAGKHMLVEKPFAMNETEAKRIIAAVKEHKVFMMEAYMYRIHPQTLKVVELVKEGKVGTVKVIRANFSFNGFPLGPSSRLWQNELGGGAILDIGGYPMSFCRLIAGAAQNTDPINPVQVKAVGYVQPDTKVDEWSVASVAFENNISGQLFTGVFADTETYVQVIGDKGSIRVQNLWRPDIPAMGPVRVEYTEFGKEAVDVPLDIPQPNIYAIEADAVADAIFAGEKECKYMTWEDSMGQVRALDQWRKEIGLTYPADNV</sequence>
<evidence type="ECO:0000256" key="3">
    <source>
        <dbReference type="ARBA" id="ARBA00038984"/>
    </source>
</evidence>
<keyword evidence="9" id="KW-1185">Reference proteome</keyword>
<dbReference type="Gene3D" id="3.40.50.720">
    <property type="entry name" value="NAD(P)-binding Rossmann-like Domain"/>
    <property type="match status" value="1"/>
</dbReference>
<dbReference type="InterPro" id="IPR036291">
    <property type="entry name" value="NAD(P)-bd_dom_sf"/>
</dbReference>
<dbReference type="VEuPathDB" id="FungiDB:LCOR_08797.1"/>
<dbReference type="Proteomes" id="UP000027586">
    <property type="component" value="Unassembled WGS sequence"/>
</dbReference>
<evidence type="ECO:0000256" key="1">
    <source>
        <dbReference type="ARBA" id="ARBA00010928"/>
    </source>
</evidence>
<dbReference type="InterPro" id="IPR050984">
    <property type="entry name" value="Gfo/Idh/MocA_domain"/>
</dbReference>
<accession>A0A068S6A6</accession>
<dbReference type="PANTHER" id="PTHR22604:SF105">
    <property type="entry name" value="TRANS-1,2-DIHYDROBENZENE-1,2-DIOL DEHYDROGENASE"/>
    <property type="match status" value="1"/>
</dbReference>
<evidence type="ECO:0000256" key="5">
    <source>
        <dbReference type="ARBA" id="ARBA00049233"/>
    </source>
</evidence>
<feature type="domain" description="Gfo/Idh/MocA-like oxidoreductase N-terminal" evidence="6">
    <location>
        <begin position="5"/>
        <end position="124"/>
    </location>
</feature>
<organism evidence="8 9">
    <name type="scientific">Lichtheimia corymbifera JMRC:FSU:9682</name>
    <dbReference type="NCBI Taxonomy" id="1263082"/>
    <lineage>
        <taxon>Eukaryota</taxon>
        <taxon>Fungi</taxon>
        <taxon>Fungi incertae sedis</taxon>
        <taxon>Mucoromycota</taxon>
        <taxon>Mucoromycotina</taxon>
        <taxon>Mucoromycetes</taxon>
        <taxon>Mucorales</taxon>
        <taxon>Lichtheimiaceae</taxon>
        <taxon>Lichtheimia</taxon>
    </lineage>
</organism>
<gene>
    <name evidence="8" type="ORF">LCOR_08797.1</name>
</gene>
<evidence type="ECO:0000313" key="8">
    <source>
        <dbReference type="EMBL" id="CDH57908.1"/>
    </source>
</evidence>
<dbReference type="InterPro" id="IPR000683">
    <property type="entry name" value="Gfo/Idh/MocA-like_OxRdtase_N"/>
</dbReference>
<dbReference type="EMBL" id="CBTN010000050">
    <property type="protein sequence ID" value="CDH57908.1"/>
    <property type="molecule type" value="Genomic_DNA"/>
</dbReference>
<dbReference type="Pfam" id="PF22725">
    <property type="entry name" value="GFO_IDH_MocA_C3"/>
    <property type="match status" value="1"/>
</dbReference>
<dbReference type="EC" id="1.1.1.179" evidence="3"/>
<dbReference type="GO" id="GO:0047837">
    <property type="term" value="F:D-xylose 1-dehydrogenase (NADP+) activity"/>
    <property type="evidence" value="ECO:0007669"/>
    <property type="project" value="UniProtKB-EC"/>
</dbReference>
<evidence type="ECO:0000256" key="4">
    <source>
        <dbReference type="ARBA" id="ARBA00042988"/>
    </source>
</evidence>